<gene>
    <name evidence="2" type="ORF">IQ13_4318</name>
</gene>
<dbReference type="RefSeq" id="WP_144888763.1">
    <property type="nucleotide sequence ID" value="NZ_VLLE01000010.1"/>
</dbReference>
<sequence length="171" mass="19738">MKKNYLKYVLVLGVVLIWGTIIYRIIQSLQTGPLEVNLKNIPQDSKPAKVDTFSLLLNYEDPFSRSLQSGETEDSIVTDNTIIYKEELTNTTNNNTAQVQKNIQQAPDFIKYSGYIYNPQKKIQMVMVTIQNQSFAMTENMEVNEVTLKKITRNKLTIRYRGNNFTIPKSF</sequence>
<dbReference type="Proteomes" id="UP000316167">
    <property type="component" value="Unassembled WGS sequence"/>
</dbReference>
<evidence type="ECO:0000256" key="1">
    <source>
        <dbReference type="SAM" id="Phobius"/>
    </source>
</evidence>
<evidence type="ECO:0000313" key="3">
    <source>
        <dbReference type="Proteomes" id="UP000316167"/>
    </source>
</evidence>
<dbReference type="OrthoDB" id="676730at2"/>
<comment type="caution">
    <text evidence="2">The sequence shown here is derived from an EMBL/GenBank/DDBJ whole genome shotgun (WGS) entry which is preliminary data.</text>
</comment>
<keyword evidence="1" id="KW-0472">Membrane</keyword>
<dbReference type="EMBL" id="VLLE01000010">
    <property type="protein sequence ID" value="TWI77512.1"/>
    <property type="molecule type" value="Genomic_DNA"/>
</dbReference>
<name>A0A562S819_9BACT</name>
<keyword evidence="3" id="KW-1185">Reference proteome</keyword>
<accession>A0A562S819</accession>
<organism evidence="2 3">
    <name type="scientific">Lacibacter cauensis</name>
    <dbReference type="NCBI Taxonomy" id="510947"/>
    <lineage>
        <taxon>Bacteria</taxon>
        <taxon>Pseudomonadati</taxon>
        <taxon>Bacteroidota</taxon>
        <taxon>Chitinophagia</taxon>
        <taxon>Chitinophagales</taxon>
        <taxon>Chitinophagaceae</taxon>
        <taxon>Lacibacter</taxon>
    </lineage>
</organism>
<reference evidence="2 3" key="1">
    <citation type="journal article" date="2015" name="Stand. Genomic Sci.">
        <title>Genomic Encyclopedia of Bacterial and Archaeal Type Strains, Phase III: the genomes of soil and plant-associated and newly described type strains.</title>
        <authorList>
            <person name="Whitman W.B."/>
            <person name="Woyke T."/>
            <person name="Klenk H.P."/>
            <person name="Zhou Y."/>
            <person name="Lilburn T.G."/>
            <person name="Beck B.J."/>
            <person name="De Vos P."/>
            <person name="Vandamme P."/>
            <person name="Eisen J.A."/>
            <person name="Garrity G."/>
            <person name="Hugenholtz P."/>
            <person name="Kyrpides N.C."/>
        </authorList>
    </citation>
    <scope>NUCLEOTIDE SEQUENCE [LARGE SCALE GENOMIC DNA]</scope>
    <source>
        <strain evidence="2 3">CGMCC 1.7271</strain>
    </source>
</reference>
<keyword evidence="1" id="KW-0812">Transmembrane</keyword>
<keyword evidence="1" id="KW-1133">Transmembrane helix</keyword>
<feature type="transmembrane region" description="Helical" evidence="1">
    <location>
        <begin position="6"/>
        <end position="26"/>
    </location>
</feature>
<evidence type="ECO:0000313" key="2">
    <source>
        <dbReference type="EMBL" id="TWI77512.1"/>
    </source>
</evidence>
<proteinExistence type="predicted"/>
<dbReference type="AlphaFoldDB" id="A0A562S819"/>
<protein>
    <submittedName>
        <fullName evidence="2">Uncharacterized protein</fullName>
    </submittedName>
</protein>